<keyword evidence="2" id="KW-1185">Reference proteome</keyword>
<dbReference type="EMBL" id="JBDFQZ010000012">
    <property type="protein sequence ID" value="KAK9671539.1"/>
    <property type="molecule type" value="Genomic_DNA"/>
</dbReference>
<evidence type="ECO:0000313" key="2">
    <source>
        <dbReference type="Proteomes" id="UP001443914"/>
    </source>
</evidence>
<accession>A0AAW1H2V7</accession>
<name>A0AAW1H2V7_SAPOF</name>
<comment type="caution">
    <text evidence="1">The sequence shown here is derived from an EMBL/GenBank/DDBJ whole genome shotgun (WGS) entry which is preliminary data.</text>
</comment>
<evidence type="ECO:0000313" key="1">
    <source>
        <dbReference type="EMBL" id="KAK9671539.1"/>
    </source>
</evidence>
<reference evidence="1" key="1">
    <citation type="submission" date="2024-03" db="EMBL/GenBank/DDBJ databases">
        <title>WGS assembly of Saponaria officinalis var. Norfolk2.</title>
        <authorList>
            <person name="Jenkins J."/>
            <person name="Shu S."/>
            <person name="Grimwood J."/>
            <person name="Barry K."/>
            <person name="Goodstein D."/>
            <person name="Schmutz J."/>
            <person name="Leebens-Mack J."/>
            <person name="Osbourn A."/>
        </authorList>
    </citation>
    <scope>NUCLEOTIDE SEQUENCE [LARGE SCALE GENOMIC DNA]</scope>
    <source>
        <strain evidence="1">JIC</strain>
    </source>
</reference>
<dbReference type="Proteomes" id="UP001443914">
    <property type="component" value="Unassembled WGS sequence"/>
</dbReference>
<dbReference type="Gene3D" id="3.40.395.10">
    <property type="entry name" value="Adenoviral Proteinase, Chain A"/>
    <property type="match status" value="1"/>
</dbReference>
<organism evidence="1 2">
    <name type="scientific">Saponaria officinalis</name>
    <name type="common">Common soapwort</name>
    <name type="synonym">Lychnis saponaria</name>
    <dbReference type="NCBI Taxonomy" id="3572"/>
    <lineage>
        <taxon>Eukaryota</taxon>
        <taxon>Viridiplantae</taxon>
        <taxon>Streptophyta</taxon>
        <taxon>Embryophyta</taxon>
        <taxon>Tracheophyta</taxon>
        <taxon>Spermatophyta</taxon>
        <taxon>Magnoliopsida</taxon>
        <taxon>eudicotyledons</taxon>
        <taxon>Gunneridae</taxon>
        <taxon>Pentapetalae</taxon>
        <taxon>Caryophyllales</taxon>
        <taxon>Caryophyllaceae</taxon>
        <taxon>Caryophylleae</taxon>
        <taxon>Saponaria</taxon>
    </lineage>
</organism>
<gene>
    <name evidence="1" type="ORF">RND81_12G037400</name>
</gene>
<dbReference type="PANTHER" id="PTHR34835:SF90">
    <property type="entry name" value="AMINOTRANSFERASE-LIKE PLANT MOBILE DOMAIN-CONTAINING PROTEIN"/>
    <property type="match status" value="1"/>
</dbReference>
<dbReference type="AlphaFoldDB" id="A0AAW1H2V7"/>
<protein>
    <submittedName>
        <fullName evidence="1">Uncharacterized protein</fullName>
    </submittedName>
</protein>
<proteinExistence type="predicted"/>
<dbReference type="PANTHER" id="PTHR34835">
    <property type="entry name" value="OS07G0283600 PROTEIN-RELATED"/>
    <property type="match status" value="1"/>
</dbReference>
<sequence length="930" mass="103722">MKVDTLVKIVESEKCGLDKSSYEDLYSSANVGGDFIKSNPSAKQISDIKDIGFDGLLKLKLENVPGHLAYWLVKTFNPFESSLMGGQLPIRDEDIHLAVGIPLGPLNVVQATKIEKSDAYVEAISLWKLGVKGVTTSLRILKCLRDVSLISSFNWCYFTRAAMIDSIMKWQENEKKGNVKAFKGPIMVLVLIYLDRVVFKLRSVLRAFPTLPTWTKEDAKSRIRAEKKEAGGFGFGFVDVPLVKENFSITNDDQPTTNIDTGIEVKGDTGVYANDCIRTLVSAASGLTEAFKKIYVALLAVKTALPNCEAVGQMEYFAHGLMEGVFLSQKLYESKDDDCPDAQCNDVQKNVEKVEQDPNENTKKKPSVSIPLENDNFFCNDELWAAVDELVKVFKSEHAAKKHCNIKRRRPPQDPSIPSFKLLDSQDDSEFSSHCTPMNVGSPLIASVQRSKFGAETSSGTHVPVTEQPSIDDIPPLPLKRSIVSTGVFKSPFLQRNINVLKDLTQSEKEISNFAFAEGLDDSEVLFVSGQFQLTRFDMKSLLSEEKISPNIINLWGQILNKQELNKSADSPLRLYAIVRNEDVICDVNVDFTKLMLMFFPFAFEEPVLICVNFLSSKIEVIHPMRPKSIAYWHHVQVVKNFIGRNMVSKSKRFQDVISKFKVEEYMPRLNIIDKIDTGIHLICHMEVYKGNQRQFPTGITKQFPNNGPAEVIINKLKVKYCHAILLFDLNALKDKVTKDAKALLDVKMGVVIRSPSLNGEWLRPCMAWIRHCPADLGLPSCSSSGLRPRPRGDVHINGPRALGGYIVWSQSAATASIDGLTGRALNMLMRIVYDVDVVIRSPSLNGEWLRPCMAWIRHCPADLGLPSCSSSGLRPRPRGDVHINGPRALGGYIVWSQSAATASIDGLTGRALNMLMRIVYDVEYEMTGV</sequence>